<reference evidence="7 8" key="1">
    <citation type="submission" date="2018-06" db="EMBL/GenBank/DDBJ databases">
        <authorList>
            <consortium name="Pathogen Informatics"/>
            <person name="Doyle S."/>
        </authorList>
    </citation>
    <scope>NUCLEOTIDE SEQUENCE [LARGE SCALE GENOMIC DNA]</scope>
    <source>
        <strain evidence="7 8">NCTC9075</strain>
    </source>
</reference>
<dbReference type="Pfam" id="PF00717">
    <property type="entry name" value="Peptidase_S24"/>
    <property type="match status" value="1"/>
</dbReference>
<dbReference type="EMBL" id="AASXRC010000007">
    <property type="protein sequence ID" value="EFI0212507.1"/>
    <property type="molecule type" value="Genomic_DNA"/>
</dbReference>
<dbReference type="InterPro" id="IPR015927">
    <property type="entry name" value="Peptidase_S24_S26A/B/C"/>
</dbReference>
<keyword evidence="1" id="KW-0805">Transcription regulation</keyword>
<evidence type="ECO:0000313" key="6">
    <source>
        <dbReference type="EMBL" id="RXD17956.1"/>
    </source>
</evidence>
<dbReference type="EMBL" id="SCJN01000008">
    <property type="protein sequence ID" value="RXD17956.1"/>
    <property type="molecule type" value="Genomic_DNA"/>
</dbReference>
<dbReference type="InterPro" id="IPR001387">
    <property type="entry name" value="Cro/C1-type_HTH"/>
</dbReference>
<dbReference type="OMA" id="RIGMPQP"/>
<keyword evidence="2" id="KW-0238">DNA-binding</keyword>
<evidence type="ECO:0000313" key="7">
    <source>
        <dbReference type="EMBL" id="STP18439.1"/>
    </source>
</evidence>
<dbReference type="GO" id="GO:0003677">
    <property type="term" value="F:DNA binding"/>
    <property type="evidence" value="ECO:0007669"/>
    <property type="project" value="UniProtKB-KW"/>
</dbReference>
<dbReference type="PANTHER" id="PTHR40661:SF3">
    <property type="entry name" value="FELS-1 PROPHAGE TRANSCRIPTIONAL REGULATOR"/>
    <property type="match status" value="1"/>
</dbReference>
<dbReference type="RefSeq" id="WP_000567466.1">
    <property type="nucleotide sequence ID" value="NZ_BFHX01000066.1"/>
</dbReference>
<dbReference type="InterPro" id="IPR010982">
    <property type="entry name" value="Lambda_DNA-bd_dom_sf"/>
</dbReference>
<evidence type="ECO:0000313" key="9">
    <source>
        <dbReference type="Proteomes" id="UP000288730"/>
    </source>
</evidence>
<feature type="domain" description="HTH cro/C1-type" evidence="4">
    <location>
        <begin position="12"/>
        <end position="68"/>
    </location>
</feature>
<keyword evidence="3" id="KW-0804">Transcription</keyword>
<dbReference type="Pfam" id="PF13443">
    <property type="entry name" value="HTH_26"/>
    <property type="match status" value="1"/>
</dbReference>
<organism evidence="6 9">
    <name type="scientific">Escherichia coli</name>
    <dbReference type="NCBI Taxonomy" id="562"/>
    <lineage>
        <taxon>Bacteria</taxon>
        <taxon>Pseudomonadati</taxon>
        <taxon>Pseudomonadota</taxon>
        <taxon>Gammaproteobacteria</taxon>
        <taxon>Enterobacterales</taxon>
        <taxon>Enterobacteriaceae</taxon>
        <taxon>Escherichia</taxon>
    </lineage>
</organism>
<dbReference type="AlphaFoldDB" id="A0A0H0J3Q6"/>
<dbReference type="PROSITE" id="PS50943">
    <property type="entry name" value="HTH_CROC1"/>
    <property type="match status" value="1"/>
</dbReference>
<dbReference type="Proteomes" id="UP000288730">
    <property type="component" value="Unassembled WGS sequence"/>
</dbReference>
<dbReference type="SUPFAM" id="SSF47413">
    <property type="entry name" value="lambda repressor-like DNA-binding domains"/>
    <property type="match status" value="1"/>
</dbReference>
<accession>A0A0H0J3Q6</accession>
<dbReference type="PANTHER" id="PTHR40661">
    <property type="match status" value="1"/>
</dbReference>
<dbReference type="Gene3D" id="2.10.109.10">
    <property type="entry name" value="Umud Fragment, subunit A"/>
    <property type="match status" value="1"/>
</dbReference>
<name>A0A0H0J3Q6_ECOLX</name>
<evidence type="ECO:0000313" key="5">
    <source>
        <dbReference type="EMBL" id="EFI0212507.1"/>
    </source>
</evidence>
<dbReference type="InterPro" id="IPR039418">
    <property type="entry name" value="LexA-like"/>
</dbReference>
<reference evidence="6 9" key="2">
    <citation type="submission" date="2019-01" db="EMBL/GenBank/DDBJ databases">
        <title>Genomic analysis of febrile catheter-associated UTI E. coli isolates.</title>
        <authorList>
            <person name="Potter R."/>
            <person name="Zou Z."/>
            <person name="Henderson J."/>
            <person name="Dantas G."/>
        </authorList>
    </citation>
    <scope>NUCLEOTIDE SEQUENCE [LARGE SCALE GENOMIC DNA]</scope>
    <source>
        <strain evidence="6 9">29_CAASB</strain>
    </source>
</reference>
<evidence type="ECO:0000313" key="10">
    <source>
        <dbReference type="Proteomes" id="UP000521994"/>
    </source>
</evidence>
<gene>
    <name evidence="5" type="ORF">BG944_001634</name>
    <name evidence="6" type="ORF">EPS76_02295</name>
    <name evidence="7" type="ORF">NCTC9075_01900</name>
</gene>
<reference evidence="5 10" key="3">
    <citation type="submission" date="2020-02" db="EMBL/GenBank/DDBJ databases">
        <authorList>
            <consortium name="PulseNet: The National Subtyping Network for Foodborne Disease Surveillance"/>
            <person name="Tarr C.L."/>
            <person name="Trees E."/>
            <person name="Katz L.S."/>
            <person name="Carleton-Romer H.A."/>
            <person name="Stroika S."/>
            <person name="Kucerova Z."/>
            <person name="Roache K.F."/>
            <person name="Sabol A.L."/>
            <person name="Besser J."/>
            <person name="Gerner-Smidt P."/>
        </authorList>
    </citation>
    <scope>NUCLEOTIDE SEQUENCE [LARGE SCALE GENOMIC DNA]</scope>
    <source>
        <strain evidence="5 10">2014C-3796</strain>
    </source>
</reference>
<evidence type="ECO:0000256" key="1">
    <source>
        <dbReference type="ARBA" id="ARBA00023015"/>
    </source>
</evidence>
<protein>
    <submittedName>
        <fullName evidence="6">Helix-turn-helix transcriptional regulator</fullName>
    </submittedName>
    <submittedName>
        <fullName evidence="7">Putative repressor CI from bacteriophage origin</fullName>
    </submittedName>
</protein>
<proteinExistence type="predicted"/>
<dbReference type="EMBL" id="UGEM01000004">
    <property type="protein sequence ID" value="STP18439.1"/>
    <property type="molecule type" value="Genomic_DNA"/>
</dbReference>
<dbReference type="Proteomes" id="UP000521994">
    <property type="component" value="Unassembled WGS sequence"/>
</dbReference>
<dbReference type="SMART" id="SM00530">
    <property type="entry name" value="HTH_XRE"/>
    <property type="match status" value="1"/>
</dbReference>
<evidence type="ECO:0000256" key="2">
    <source>
        <dbReference type="ARBA" id="ARBA00023125"/>
    </source>
</evidence>
<sequence>MIDTTDILSQNIKYLMDKAKISSITELARRLQLNQPTLHRLVSGEVKDPKYATLKQIADYFHVSPIDLAERSLQEMEKEDATGIKTYISLRFNKVPVLGNTQLGVGGLWSDTQYSVGSSDGFIYWPTKDEDAYALKCVGDSMMPRIKEGEFVIVEPNHDYTPGDEVLVVTREGEVMVKTFLFERDGLFHLMSVNEDHPPVRVPRENIEKIHYVAGIAKSALRMY</sequence>
<evidence type="ECO:0000259" key="4">
    <source>
        <dbReference type="PROSITE" id="PS50943"/>
    </source>
</evidence>
<dbReference type="CDD" id="cd06529">
    <property type="entry name" value="S24_LexA-like"/>
    <property type="match status" value="1"/>
</dbReference>
<evidence type="ECO:0000313" key="8">
    <source>
        <dbReference type="Proteomes" id="UP000254181"/>
    </source>
</evidence>
<dbReference type="SUPFAM" id="SSF51306">
    <property type="entry name" value="LexA/Signal peptidase"/>
    <property type="match status" value="1"/>
</dbReference>
<dbReference type="Proteomes" id="UP000254181">
    <property type="component" value="Unassembled WGS sequence"/>
</dbReference>
<dbReference type="Gene3D" id="1.10.260.40">
    <property type="entry name" value="lambda repressor-like DNA-binding domains"/>
    <property type="match status" value="1"/>
</dbReference>
<evidence type="ECO:0000256" key="3">
    <source>
        <dbReference type="ARBA" id="ARBA00023163"/>
    </source>
</evidence>
<dbReference type="InterPro" id="IPR036286">
    <property type="entry name" value="LexA/Signal_pep-like_sf"/>
</dbReference>